<evidence type="ECO:0000313" key="3">
    <source>
        <dbReference type="Proteomes" id="UP000015100"/>
    </source>
</evidence>
<keyword evidence="3" id="KW-1185">Reference proteome</keyword>
<reference evidence="2 3" key="1">
    <citation type="journal article" date="2013" name="PLoS Genet.">
        <title>Genomic mechanisms accounting for the adaptation to parasitism in nematode-trapping fungi.</title>
        <authorList>
            <person name="Meerupati T."/>
            <person name="Andersson K.M."/>
            <person name="Friman E."/>
            <person name="Kumar D."/>
            <person name="Tunlid A."/>
            <person name="Ahren D."/>
        </authorList>
    </citation>
    <scope>NUCLEOTIDE SEQUENCE [LARGE SCALE GENOMIC DNA]</scope>
    <source>
        <strain evidence="2 3">CBS 200.50</strain>
    </source>
</reference>
<evidence type="ECO:0000256" key="1">
    <source>
        <dbReference type="SAM" id="Phobius"/>
    </source>
</evidence>
<sequence>MSNTPRNLVLMDAAALCPPRGPRRFAHFGPANYLTASVAGAATPALWRSRRSIANKLSSLFPATAPDSQPAPVIKASLFAVARKRIRRKTPTVSSTRIFLAYVRRNMDELLVTAYPYIKSTSLHAKHIIAFVFQKVYPSLNWLYNTNPNIASIVLLLLAAYFTVRLVNWVTSIIWAITRNIFKFFFLIGLGMAVWRYFTARMAPRMTADGQVLEGFDWDATYSDFQGVWGVIRNMGGVLMDLIESGSNLEDGNAANSGRRKTMGKKAAQAAVNGWFD</sequence>
<organism evidence="2 3">
    <name type="scientific">Dactylellina haptotyla (strain CBS 200.50)</name>
    <name type="common">Nematode-trapping fungus</name>
    <name type="synonym">Monacrosporium haptotylum</name>
    <dbReference type="NCBI Taxonomy" id="1284197"/>
    <lineage>
        <taxon>Eukaryota</taxon>
        <taxon>Fungi</taxon>
        <taxon>Dikarya</taxon>
        <taxon>Ascomycota</taxon>
        <taxon>Pezizomycotina</taxon>
        <taxon>Orbiliomycetes</taxon>
        <taxon>Orbiliales</taxon>
        <taxon>Orbiliaceae</taxon>
        <taxon>Dactylellina</taxon>
    </lineage>
</organism>
<dbReference type="Pfam" id="PF12716">
    <property type="entry name" value="Apq12"/>
    <property type="match status" value="1"/>
</dbReference>
<feature type="transmembrane region" description="Helical" evidence="1">
    <location>
        <begin position="181"/>
        <end position="198"/>
    </location>
</feature>
<dbReference type="AlphaFoldDB" id="S8AP40"/>
<keyword evidence="1" id="KW-0812">Transmembrane</keyword>
<protein>
    <submittedName>
        <fullName evidence="2">Uncharacterized protein</fullName>
    </submittedName>
</protein>
<dbReference type="Proteomes" id="UP000015100">
    <property type="component" value="Unassembled WGS sequence"/>
</dbReference>
<comment type="caution">
    <text evidence="2">The sequence shown here is derived from an EMBL/GenBank/DDBJ whole genome shotgun (WGS) entry which is preliminary data.</text>
</comment>
<proteinExistence type="predicted"/>
<keyword evidence="1" id="KW-1133">Transmembrane helix</keyword>
<evidence type="ECO:0000313" key="2">
    <source>
        <dbReference type="EMBL" id="EPS42841.1"/>
    </source>
</evidence>
<gene>
    <name evidence="2" type="ORF">H072_3168</name>
</gene>
<name>S8AP40_DACHA</name>
<dbReference type="OrthoDB" id="5275352at2759"/>
<reference evidence="3" key="2">
    <citation type="submission" date="2013-04" db="EMBL/GenBank/DDBJ databases">
        <title>Genomic mechanisms accounting for the adaptation to parasitism in nematode-trapping fungi.</title>
        <authorList>
            <person name="Ahren D.G."/>
        </authorList>
    </citation>
    <scope>NUCLEOTIDE SEQUENCE [LARGE SCALE GENOMIC DNA]</scope>
    <source>
        <strain evidence="3">CBS 200.50</strain>
    </source>
</reference>
<dbReference type="HOGENOM" id="CLU_1004797_0_0_1"/>
<dbReference type="EMBL" id="AQGS01000096">
    <property type="protein sequence ID" value="EPS42841.1"/>
    <property type="molecule type" value="Genomic_DNA"/>
</dbReference>
<keyword evidence="1" id="KW-0472">Membrane</keyword>
<dbReference type="InterPro" id="IPR024316">
    <property type="entry name" value="APQ12"/>
</dbReference>
<accession>S8AP40</accession>